<dbReference type="PROSITE" id="PS00867">
    <property type="entry name" value="CPSASE_2"/>
    <property type="match status" value="1"/>
</dbReference>
<proteinExistence type="predicted"/>
<dbReference type="Pfam" id="PF02786">
    <property type="entry name" value="CPSase_L_D2"/>
    <property type="match status" value="1"/>
</dbReference>
<keyword evidence="1" id="KW-0067">ATP-binding</keyword>
<dbReference type="SUPFAM" id="SSF56059">
    <property type="entry name" value="Glutathione synthetase ATP-binding domain-like"/>
    <property type="match status" value="1"/>
</dbReference>
<dbReference type="Gene3D" id="3.30.470.20">
    <property type="entry name" value="ATP-grasp fold, B domain"/>
    <property type="match status" value="1"/>
</dbReference>
<dbReference type="AlphaFoldDB" id="A0A399D2A3"/>
<dbReference type="PROSITE" id="PS50975">
    <property type="entry name" value="ATP_GRASP"/>
    <property type="match status" value="1"/>
</dbReference>
<feature type="domain" description="ATP-grasp" evidence="2">
    <location>
        <begin position="99"/>
        <end position="286"/>
    </location>
</feature>
<dbReference type="GO" id="GO:0046872">
    <property type="term" value="F:metal ion binding"/>
    <property type="evidence" value="ECO:0007669"/>
    <property type="project" value="InterPro"/>
</dbReference>
<keyword evidence="1" id="KW-0547">Nucleotide-binding</keyword>
<reference evidence="3 4" key="1">
    <citation type="journal article" date="2015" name="Int. J. Syst. Evol. Microbiol.">
        <title>Mariniphaga sediminis sp. nov., isolated from coastal sediment.</title>
        <authorList>
            <person name="Wang F.Q."/>
            <person name="Shen Q.Y."/>
            <person name="Chen G.J."/>
            <person name="Du Z.J."/>
        </authorList>
    </citation>
    <scope>NUCLEOTIDE SEQUENCE [LARGE SCALE GENOMIC DNA]</scope>
    <source>
        <strain evidence="3 4">SY21</strain>
    </source>
</reference>
<dbReference type="InterPro" id="IPR011761">
    <property type="entry name" value="ATP-grasp"/>
</dbReference>
<name>A0A399D2A3_9BACT</name>
<comment type="caution">
    <text evidence="3">The sequence shown here is derived from an EMBL/GenBank/DDBJ whole genome shotgun (WGS) entry which is preliminary data.</text>
</comment>
<organism evidence="3 4">
    <name type="scientific">Mariniphaga sediminis</name>
    <dbReference type="NCBI Taxonomy" id="1628158"/>
    <lineage>
        <taxon>Bacteria</taxon>
        <taxon>Pseudomonadati</taxon>
        <taxon>Bacteroidota</taxon>
        <taxon>Bacteroidia</taxon>
        <taxon>Marinilabiliales</taxon>
        <taxon>Prolixibacteraceae</taxon>
        <taxon>Mariniphaga</taxon>
    </lineage>
</organism>
<dbReference type="InterPro" id="IPR005479">
    <property type="entry name" value="CPAse_ATP-bd"/>
</dbReference>
<gene>
    <name evidence="3" type="ORF">D1164_08595</name>
</gene>
<evidence type="ECO:0000259" key="2">
    <source>
        <dbReference type="PROSITE" id="PS50975"/>
    </source>
</evidence>
<dbReference type="GO" id="GO:0005524">
    <property type="term" value="F:ATP binding"/>
    <property type="evidence" value="ECO:0007669"/>
    <property type="project" value="UniProtKB-UniRule"/>
</dbReference>
<evidence type="ECO:0000256" key="1">
    <source>
        <dbReference type="PROSITE-ProRule" id="PRU00409"/>
    </source>
</evidence>
<sequence>MLRLLSRAGYKVIAFTNTKSAVGYGSKYGEKYVFNSIEDLKTRITKITGEYEGKLHCIITSGELLSFVLNGYPELYDLCEVQSGPLELIKMLSNKKKMYEFAASKGLNCAKHTILRDYVSGELSFPVILKRNIEVPLFFKTKKIESEEELTRFMLKIERHNFQHILVQEYITIEKFKEISIQAYLHQGEMKGCFLCYQERRLSSGITSFLKEVKEPDVLAMVTEKTRTFFSNTGYTGFCELEFIYDLNTRDLHFIEVNTRACGLHSVLNKKFSNLQEVLLHIDNPPELESRSGTISWINVGRDVKARIQKKDIKNLLQFFTSKHDIWDINDLKPFFYQIIK</sequence>
<protein>
    <recommendedName>
        <fullName evidence="2">ATP-grasp domain-containing protein</fullName>
    </recommendedName>
</protein>
<evidence type="ECO:0000313" key="4">
    <source>
        <dbReference type="Proteomes" id="UP000266441"/>
    </source>
</evidence>
<dbReference type="Proteomes" id="UP000266441">
    <property type="component" value="Unassembled WGS sequence"/>
</dbReference>
<accession>A0A399D2A3</accession>
<evidence type="ECO:0000313" key="3">
    <source>
        <dbReference type="EMBL" id="RIH65707.1"/>
    </source>
</evidence>
<dbReference type="EMBL" id="QWET01000005">
    <property type="protein sequence ID" value="RIH65707.1"/>
    <property type="molecule type" value="Genomic_DNA"/>
</dbReference>
<keyword evidence="4" id="KW-1185">Reference proteome</keyword>